<dbReference type="InterPro" id="IPR007157">
    <property type="entry name" value="PspA_VIPP1"/>
</dbReference>
<comment type="similarity">
    <text evidence="1">Belongs to the PspA/Vipp/IM30 family.</text>
</comment>
<protein>
    <submittedName>
        <fullName evidence="3">Phage shock protein A</fullName>
    </submittedName>
</protein>
<feature type="coiled-coil region" evidence="2">
    <location>
        <begin position="47"/>
        <end position="149"/>
    </location>
</feature>
<dbReference type="PANTHER" id="PTHR31088">
    <property type="entry name" value="MEMBRANE-ASSOCIATED PROTEIN VIPP1, CHLOROPLASTIC"/>
    <property type="match status" value="1"/>
</dbReference>
<dbReference type="Pfam" id="PF04012">
    <property type="entry name" value="PspA_IM30"/>
    <property type="match status" value="1"/>
</dbReference>
<dbReference type="Proteomes" id="UP000199518">
    <property type="component" value="Unassembled WGS sequence"/>
</dbReference>
<evidence type="ECO:0000256" key="1">
    <source>
        <dbReference type="ARBA" id="ARBA00043985"/>
    </source>
</evidence>
<reference evidence="4" key="1">
    <citation type="submission" date="2016-10" db="EMBL/GenBank/DDBJ databases">
        <authorList>
            <person name="Varghese N."/>
            <person name="Submissions S."/>
        </authorList>
    </citation>
    <scope>NUCLEOTIDE SEQUENCE [LARGE SCALE GENOMIC DNA]</scope>
    <source>
        <strain evidence="4">DSM 26348</strain>
    </source>
</reference>
<sequence>MAYFSRLTDIVTCNLSSLLSRCDDAEGALEGIIREMKEGVAGAERCVKTSHANVARLEEEIAEHRAATSKWIARAQDCLKQNNEAPARECLERKHEVEDLIAGLEQQLQAAVGTRDHLQTMLCALQARMADACRRLKELRGECASLSEAAGILPTASLASGTTARPSRVDAELEELRRQLNQG</sequence>
<proteinExistence type="inferred from homology"/>
<evidence type="ECO:0000313" key="3">
    <source>
        <dbReference type="EMBL" id="SFI05971.1"/>
    </source>
</evidence>
<dbReference type="OrthoDB" id="9779630at2"/>
<accession>A0A1I3F5B3</accession>
<dbReference type="AlphaFoldDB" id="A0A1I3F5B3"/>
<dbReference type="PANTHER" id="PTHR31088:SF6">
    <property type="entry name" value="PHAGE SHOCK PROTEIN A"/>
    <property type="match status" value="1"/>
</dbReference>
<name>A0A1I3F5B3_9PLAN</name>
<evidence type="ECO:0000256" key="2">
    <source>
        <dbReference type="SAM" id="Coils"/>
    </source>
</evidence>
<dbReference type="STRING" id="1576369.SAMN05421753_10576"/>
<dbReference type="EMBL" id="FOQD01000005">
    <property type="protein sequence ID" value="SFI05971.1"/>
    <property type="molecule type" value="Genomic_DNA"/>
</dbReference>
<organism evidence="3 4">
    <name type="scientific">Planctomicrobium piriforme</name>
    <dbReference type="NCBI Taxonomy" id="1576369"/>
    <lineage>
        <taxon>Bacteria</taxon>
        <taxon>Pseudomonadati</taxon>
        <taxon>Planctomycetota</taxon>
        <taxon>Planctomycetia</taxon>
        <taxon>Planctomycetales</taxon>
        <taxon>Planctomycetaceae</taxon>
        <taxon>Planctomicrobium</taxon>
    </lineage>
</organism>
<dbReference type="RefSeq" id="WP_092048950.1">
    <property type="nucleotide sequence ID" value="NZ_FOQD01000005.1"/>
</dbReference>
<keyword evidence="2" id="KW-0175">Coiled coil</keyword>
<keyword evidence="4" id="KW-1185">Reference proteome</keyword>
<evidence type="ECO:0000313" key="4">
    <source>
        <dbReference type="Proteomes" id="UP000199518"/>
    </source>
</evidence>
<gene>
    <name evidence="3" type="ORF">SAMN05421753_10576</name>
</gene>